<dbReference type="EMBL" id="VSRR010000719">
    <property type="protein sequence ID" value="MPC18901.1"/>
    <property type="molecule type" value="Genomic_DNA"/>
</dbReference>
<proteinExistence type="predicted"/>
<gene>
    <name evidence="1" type="ORF">E2C01_011799</name>
</gene>
<accession>A0A5B7DC45</accession>
<sequence>MHVTKREATRYTPGFVAGLPFPGVAFLPPPPTTQTGSHTLDLTRGLSIKVYLTLGTPAAISEYKSRDKTDTEMFENATADHYPLDPFLFVVSEEISRTRSVL</sequence>
<name>A0A5B7DC45_PORTR</name>
<dbReference type="AlphaFoldDB" id="A0A5B7DC45"/>
<protein>
    <submittedName>
        <fullName evidence="1">Uncharacterized protein</fullName>
    </submittedName>
</protein>
<comment type="caution">
    <text evidence="1">The sequence shown here is derived from an EMBL/GenBank/DDBJ whole genome shotgun (WGS) entry which is preliminary data.</text>
</comment>
<keyword evidence="2" id="KW-1185">Reference proteome</keyword>
<dbReference type="Proteomes" id="UP000324222">
    <property type="component" value="Unassembled WGS sequence"/>
</dbReference>
<reference evidence="1 2" key="1">
    <citation type="submission" date="2019-05" db="EMBL/GenBank/DDBJ databases">
        <title>Another draft genome of Portunus trituberculatus and its Hox gene families provides insights of decapod evolution.</title>
        <authorList>
            <person name="Jeong J.-H."/>
            <person name="Song I."/>
            <person name="Kim S."/>
            <person name="Choi T."/>
            <person name="Kim D."/>
            <person name="Ryu S."/>
            <person name="Kim W."/>
        </authorList>
    </citation>
    <scope>NUCLEOTIDE SEQUENCE [LARGE SCALE GENOMIC DNA]</scope>
    <source>
        <tissue evidence="1">Muscle</tissue>
    </source>
</reference>
<organism evidence="1 2">
    <name type="scientific">Portunus trituberculatus</name>
    <name type="common">Swimming crab</name>
    <name type="synonym">Neptunus trituberculatus</name>
    <dbReference type="NCBI Taxonomy" id="210409"/>
    <lineage>
        <taxon>Eukaryota</taxon>
        <taxon>Metazoa</taxon>
        <taxon>Ecdysozoa</taxon>
        <taxon>Arthropoda</taxon>
        <taxon>Crustacea</taxon>
        <taxon>Multicrustacea</taxon>
        <taxon>Malacostraca</taxon>
        <taxon>Eumalacostraca</taxon>
        <taxon>Eucarida</taxon>
        <taxon>Decapoda</taxon>
        <taxon>Pleocyemata</taxon>
        <taxon>Brachyura</taxon>
        <taxon>Eubrachyura</taxon>
        <taxon>Portunoidea</taxon>
        <taxon>Portunidae</taxon>
        <taxon>Portuninae</taxon>
        <taxon>Portunus</taxon>
    </lineage>
</organism>
<evidence type="ECO:0000313" key="1">
    <source>
        <dbReference type="EMBL" id="MPC18901.1"/>
    </source>
</evidence>
<evidence type="ECO:0000313" key="2">
    <source>
        <dbReference type="Proteomes" id="UP000324222"/>
    </source>
</evidence>